<proteinExistence type="predicted"/>
<evidence type="ECO:0000313" key="3">
    <source>
        <dbReference type="Proteomes" id="UP001228113"/>
    </source>
</evidence>
<dbReference type="KEGG" id="msea:METESE_06820"/>
<organism evidence="2 3">
    <name type="scientific">Mesoterricola sediminis</name>
    <dbReference type="NCBI Taxonomy" id="2927980"/>
    <lineage>
        <taxon>Bacteria</taxon>
        <taxon>Pseudomonadati</taxon>
        <taxon>Acidobacteriota</taxon>
        <taxon>Holophagae</taxon>
        <taxon>Holophagales</taxon>
        <taxon>Holophagaceae</taxon>
        <taxon>Mesoterricola</taxon>
    </lineage>
</organism>
<dbReference type="AlphaFoldDB" id="A0AA48KB42"/>
<sequence>MNPNRGESMNEQPSSSQPRTPAIPDQLIQIAHEQEGGAERVISQMEVVQNSFEEIQNLARDCQEILKRIVPPSDDLATLIDKMESIALHADNGTYNVQGVYDLFQYQDIVRQKLEKVGHRLIDVSEYILHNLQPMAQETLTSASSGRDILERRVQEPDQVKPETDAIIAEFFSKLRSSK</sequence>
<gene>
    <name evidence="2" type="ORF">METESE_06820</name>
</gene>
<accession>A0AA48KB42</accession>
<name>A0AA48KB42_9BACT</name>
<evidence type="ECO:0000256" key="1">
    <source>
        <dbReference type="SAM" id="MobiDB-lite"/>
    </source>
</evidence>
<protein>
    <recommendedName>
        <fullName evidence="4">Chemotaxis protein CheZ</fullName>
    </recommendedName>
</protein>
<keyword evidence="3" id="KW-1185">Reference proteome</keyword>
<dbReference type="SUPFAM" id="SSF75708">
    <property type="entry name" value="Chemotaxis phosphatase CheZ"/>
    <property type="match status" value="1"/>
</dbReference>
<feature type="region of interest" description="Disordered" evidence="1">
    <location>
        <begin position="1"/>
        <end position="24"/>
    </location>
</feature>
<reference evidence="2" key="1">
    <citation type="journal article" date="2023" name="Int. J. Syst. Evol. Microbiol.">
        <title>Mesoterricola silvestris gen. nov., sp. nov., Mesoterricola sediminis sp. nov., Geothrix oryzae sp. nov., Geothrix edaphica sp. nov., Geothrix rubra sp. nov., and Geothrix limicola sp. nov., six novel members of Acidobacteriota isolated from soils.</title>
        <authorList>
            <person name="Itoh H."/>
            <person name="Sugisawa Y."/>
            <person name="Mise K."/>
            <person name="Xu Z."/>
            <person name="Kuniyasu M."/>
            <person name="Ushijima N."/>
            <person name="Kawano K."/>
            <person name="Kobayashi E."/>
            <person name="Shiratori Y."/>
            <person name="Masuda Y."/>
            <person name="Senoo K."/>
        </authorList>
    </citation>
    <scope>NUCLEOTIDE SEQUENCE</scope>
    <source>
        <strain evidence="2">W786</strain>
    </source>
</reference>
<dbReference type="EMBL" id="AP027081">
    <property type="protein sequence ID" value="BDU75724.1"/>
    <property type="molecule type" value="Genomic_DNA"/>
</dbReference>
<feature type="compositionally biased region" description="Polar residues" evidence="1">
    <location>
        <begin position="1"/>
        <end position="19"/>
    </location>
</feature>
<dbReference type="Gene3D" id="1.10.287.500">
    <property type="entry name" value="Helix hairpin bin"/>
    <property type="match status" value="1"/>
</dbReference>
<evidence type="ECO:0000313" key="2">
    <source>
        <dbReference type="EMBL" id="BDU75724.1"/>
    </source>
</evidence>
<evidence type="ECO:0008006" key="4">
    <source>
        <dbReference type="Google" id="ProtNLM"/>
    </source>
</evidence>
<dbReference type="Proteomes" id="UP001228113">
    <property type="component" value="Chromosome"/>
</dbReference>